<keyword evidence="6" id="KW-1185">Reference proteome</keyword>
<protein>
    <recommendedName>
        <fullName evidence="4">Bifunctional inhibitor/plant lipid transfer protein/seed storage helical domain-containing protein</fullName>
    </recommendedName>
</protein>
<reference evidence="5 6" key="1">
    <citation type="journal article" date="2024" name="G3 (Bethesda)">
        <title>Genome assembly of Hibiscus sabdariffa L. provides insights into metabolisms of medicinal natural products.</title>
        <authorList>
            <person name="Kim T."/>
        </authorList>
    </citation>
    <scope>NUCLEOTIDE SEQUENCE [LARGE SCALE GENOMIC DNA]</scope>
    <source>
        <strain evidence="5">TK-2024</strain>
        <tissue evidence="5">Old leaves</tissue>
    </source>
</reference>
<organism evidence="5 6">
    <name type="scientific">Hibiscus sabdariffa</name>
    <name type="common">roselle</name>
    <dbReference type="NCBI Taxonomy" id="183260"/>
    <lineage>
        <taxon>Eukaryota</taxon>
        <taxon>Viridiplantae</taxon>
        <taxon>Streptophyta</taxon>
        <taxon>Embryophyta</taxon>
        <taxon>Tracheophyta</taxon>
        <taxon>Spermatophyta</taxon>
        <taxon>Magnoliopsida</taxon>
        <taxon>eudicotyledons</taxon>
        <taxon>Gunneridae</taxon>
        <taxon>Pentapetalae</taxon>
        <taxon>rosids</taxon>
        <taxon>malvids</taxon>
        <taxon>Malvales</taxon>
        <taxon>Malvaceae</taxon>
        <taxon>Malvoideae</taxon>
        <taxon>Hibiscus</taxon>
    </lineage>
</organism>
<proteinExistence type="inferred from homology"/>
<comment type="similarity">
    <text evidence="1">Belongs to the plant LTP family.</text>
</comment>
<name>A0ABR2AGE7_9ROSI</name>
<gene>
    <name evidence="5" type="ORF">V6N11_031185</name>
</gene>
<evidence type="ECO:0000313" key="6">
    <source>
        <dbReference type="Proteomes" id="UP001396334"/>
    </source>
</evidence>
<evidence type="ECO:0000256" key="2">
    <source>
        <dbReference type="SAM" id="MobiDB-lite"/>
    </source>
</evidence>
<keyword evidence="3" id="KW-0732">Signal</keyword>
<dbReference type="Gene3D" id="1.10.110.10">
    <property type="entry name" value="Plant lipid-transfer and hydrophobic proteins"/>
    <property type="match status" value="1"/>
</dbReference>
<evidence type="ECO:0000256" key="1">
    <source>
        <dbReference type="ARBA" id="ARBA00009748"/>
    </source>
</evidence>
<dbReference type="PRINTS" id="PR00382">
    <property type="entry name" value="LIPIDTRNSFER"/>
</dbReference>
<dbReference type="InterPro" id="IPR016140">
    <property type="entry name" value="Bifunc_inhib/LTP/seed_store"/>
</dbReference>
<feature type="domain" description="Bifunctional inhibitor/plant lipid transfer protein/seed storage helical" evidence="4">
    <location>
        <begin position="48"/>
        <end position="128"/>
    </location>
</feature>
<feature type="region of interest" description="Disordered" evidence="2">
    <location>
        <begin position="163"/>
        <end position="183"/>
    </location>
</feature>
<feature type="signal peptide" evidence="3">
    <location>
        <begin position="1"/>
        <end position="20"/>
    </location>
</feature>
<dbReference type="EMBL" id="JBBPBN010000254">
    <property type="protein sequence ID" value="KAK8492195.1"/>
    <property type="molecule type" value="Genomic_DNA"/>
</dbReference>
<sequence length="183" mass="19938">MCTSLKFLAMLIFLIASGLSKVSKVSANGDFSGTPGYMAPFSLNETQGSMSPCRPFFVGASPNPLPSCCEGARNVAELTSTKRDEQELCSCLKLRLPQGVYDPARLASLGKKCNIDVYFPPITRDTDCSKWPFSCFIKPAPTLASHQAVSIPKKTYERLNCKYKTRQQTPKGPPTIATDSAKD</sequence>
<dbReference type="InterPro" id="IPR036312">
    <property type="entry name" value="Bifun_inhib/LTP/seed_sf"/>
</dbReference>
<dbReference type="Proteomes" id="UP001396334">
    <property type="component" value="Unassembled WGS sequence"/>
</dbReference>
<accession>A0ABR2AGE7</accession>
<feature type="chain" id="PRO_5046539496" description="Bifunctional inhibitor/plant lipid transfer protein/seed storage helical domain-containing protein" evidence="3">
    <location>
        <begin position="21"/>
        <end position="183"/>
    </location>
</feature>
<dbReference type="SUPFAM" id="SSF47699">
    <property type="entry name" value="Bifunctional inhibitor/lipid-transfer protein/seed storage 2S albumin"/>
    <property type="match status" value="1"/>
</dbReference>
<dbReference type="InterPro" id="IPR000528">
    <property type="entry name" value="Plant_nsLTP"/>
</dbReference>
<evidence type="ECO:0000313" key="5">
    <source>
        <dbReference type="EMBL" id="KAK8492195.1"/>
    </source>
</evidence>
<evidence type="ECO:0000259" key="4">
    <source>
        <dbReference type="Pfam" id="PF00234"/>
    </source>
</evidence>
<dbReference type="CDD" id="cd01960">
    <property type="entry name" value="nsLTP1"/>
    <property type="match status" value="1"/>
</dbReference>
<comment type="caution">
    <text evidence="5">The sequence shown here is derived from an EMBL/GenBank/DDBJ whole genome shotgun (WGS) entry which is preliminary data.</text>
</comment>
<evidence type="ECO:0000256" key="3">
    <source>
        <dbReference type="SAM" id="SignalP"/>
    </source>
</evidence>
<dbReference type="Pfam" id="PF00234">
    <property type="entry name" value="Tryp_alpha_amyl"/>
    <property type="match status" value="1"/>
</dbReference>
<dbReference type="PANTHER" id="PTHR33076">
    <property type="entry name" value="NON-SPECIFIC LIPID-TRANSFER PROTEIN 2-RELATED"/>
    <property type="match status" value="1"/>
</dbReference>